<dbReference type="GO" id="GO:0005525">
    <property type="term" value="F:GTP binding"/>
    <property type="evidence" value="ECO:0007669"/>
    <property type="project" value="InterPro"/>
</dbReference>
<dbReference type="EMBL" id="DRBS01000199">
    <property type="protein sequence ID" value="HDD44232.1"/>
    <property type="molecule type" value="Genomic_DNA"/>
</dbReference>
<feature type="domain" description="Molybdopterin-guanine dinucleotide biosynthesis protein B (MobB)" evidence="1">
    <location>
        <begin position="5"/>
        <end position="128"/>
    </location>
</feature>
<dbReference type="NCBIfam" id="TIGR00176">
    <property type="entry name" value="mobB"/>
    <property type="match status" value="1"/>
</dbReference>
<dbReference type="CDD" id="cd03116">
    <property type="entry name" value="MobB"/>
    <property type="match status" value="1"/>
</dbReference>
<reference evidence="2" key="1">
    <citation type="journal article" date="2020" name="mSystems">
        <title>Genome- and Community-Level Interaction Insights into Carbon Utilization and Element Cycling Functions of Hydrothermarchaeota in Hydrothermal Sediment.</title>
        <authorList>
            <person name="Zhou Z."/>
            <person name="Liu Y."/>
            <person name="Xu W."/>
            <person name="Pan J."/>
            <person name="Luo Z.H."/>
            <person name="Li M."/>
        </authorList>
    </citation>
    <scope>NUCLEOTIDE SEQUENCE [LARGE SCALE GENOMIC DNA]</scope>
    <source>
        <strain evidence="2">HyVt-233</strain>
    </source>
</reference>
<dbReference type="InterPro" id="IPR004435">
    <property type="entry name" value="MobB_dom"/>
</dbReference>
<dbReference type="PANTHER" id="PTHR40072">
    <property type="entry name" value="MOLYBDOPTERIN-GUANINE DINUCLEOTIDE BIOSYNTHESIS ADAPTER PROTEIN-RELATED"/>
    <property type="match status" value="1"/>
</dbReference>
<protein>
    <submittedName>
        <fullName evidence="2">Molybdopterin-guanine dinucleotide biosynthesis protein B</fullName>
    </submittedName>
</protein>
<evidence type="ECO:0000313" key="2">
    <source>
        <dbReference type="EMBL" id="HDD44232.1"/>
    </source>
</evidence>
<gene>
    <name evidence="2" type="primary">mobB</name>
    <name evidence="2" type="ORF">ENG63_05160</name>
</gene>
<name>A0A7C0YA03_DESA2</name>
<evidence type="ECO:0000259" key="1">
    <source>
        <dbReference type="Pfam" id="PF03205"/>
    </source>
</evidence>
<comment type="caution">
    <text evidence="2">The sequence shown here is derived from an EMBL/GenBank/DDBJ whole genome shotgun (WGS) entry which is preliminary data.</text>
</comment>
<dbReference type="SUPFAM" id="SSF52540">
    <property type="entry name" value="P-loop containing nucleoside triphosphate hydrolases"/>
    <property type="match status" value="1"/>
</dbReference>
<dbReference type="AlphaFoldDB" id="A0A7C0YA03"/>
<dbReference type="GO" id="GO:0006777">
    <property type="term" value="P:Mo-molybdopterin cofactor biosynthetic process"/>
    <property type="evidence" value="ECO:0007669"/>
    <property type="project" value="InterPro"/>
</dbReference>
<sequence length="213" mass="24159">MVPFVCFVGPNGVGKTTIIEKLVVNLKQRGYKVGVLKHAAKGFSLDKEGKDSWRYTQIGTDTVILASEEKIVLIKNLKDSIIEEAYRLLNDVDIVLIEGLKTSKFPKIEVHRKGYKLFCAKGVIASVTDEPLEFNIPQFNLEDIKAITDFIEEIFLKKSKKEDIRLLVNGVSIPLNPFLRKFFSQVIKAMVIPLKGVEESKLKNISLDIFYRK</sequence>
<dbReference type="Proteomes" id="UP000886289">
    <property type="component" value="Unassembled WGS sequence"/>
</dbReference>
<dbReference type="InterPro" id="IPR052539">
    <property type="entry name" value="MGD_biosynthesis_adapter"/>
</dbReference>
<accession>A0A7C0YA03</accession>
<dbReference type="Gene3D" id="3.40.50.300">
    <property type="entry name" value="P-loop containing nucleotide triphosphate hydrolases"/>
    <property type="match status" value="1"/>
</dbReference>
<dbReference type="InterPro" id="IPR027417">
    <property type="entry name" value="P-loop_NTPase"/>
</dbReference>
<dbReference type="Pfam" id="PF03205">
    <property type="entry name" value="MobB"/>
    <property type="match status" value="1"/>
</dbReference>
<dbReference type="PANTHER" id="PTHR40072:SF1">
    <property type="entry name" value="MOLYBDOPTERIN-GUANINE DINUCLEOTIDE BIOSYNTHESIS ADAPTER PROTEIN"/>
    <property type="match status" value="1"/>
</dbReference>
<organism evidence="2">
    <name type="scientific">Desulfofervidus auxilii</name>
    <dbReference type="NCBI Taxonomy" id="1621989"/>
    <lineage>
        <taxon>Bacteria</taxon>
        <taxon>Pseudomonadati</taxon>
        <taxon>Thermodesulfobacteriota</taxon>
        <taxon>Candidatus Desulfofervidia</taxon>
        <taxon>Candidatus Desulfofervidales</taxon>
        <taxon>Candidatus Desulfofervidaceae</taxon>
        <taxon>Candidatus Desulfofervidus</taxon>
    </lineage>
</organism>
<proteinExistence type="predicted"/>